<proteinExistence type="predicted"/>
<reference evidence="2 3" key="1">
    <citation type="submission" date="2017-06" db="EMBL/GenBank/DDBJ databases">
        <title>Sequencing and comparative analysis of myxobacterial genomes.</title>
        <authorList>
            <person name="Rupp O."/>
            <person name="Goesmann A."/>
            <person name="Sogaard-Andersen L."/>
        </authorList>
    </citation>
    <scope>NUCLEOTIDE SEQUENCE [LARGE SCALE GENOMIC DNA]</scope>
    <source>
        <strain evidence="2 3">DSM 52655</strain>
    </source>
</reference>
<dbReference type="AlphaFoldDB" id="A0A250ITQ8"/>
<accession>A0A250ITQ8</accession>
<evidence type="ECO:0000313" key="2">
    <source>
        <dbReference type="EMBL" id="ATB34632.1"/>
    </source>
</evidence>
<name>A0A250ITQ8_9BACT</name>
<dbReference type="KEGG" id="cfus:CYFUS_000039"/>
<dbReference type="Proteomes" id="UP000217257">
    <property type="component" value="Chromosome"/>
</dbReference>
<feature type="region of interest" description="Disordered" evidence="1">
    <location>
        <begin position="223"/>
        <end position="250"/>
    </location>
</feature>
<feature type="compositionally biased region" description="Pro residues" evidence="1">
    <location>
        <begin position="235"/>
        <end position="245"/>
    </location>
</feature>
<sequence length="342" mass="36923">MQGSEVSRVGELVLVWLLTQAEGKGARSKVSSALKPFTAHRWSPGEWSTQLDAALGALAAAGLIEQTARKGLGLTKEGKARALEFLGEPRLPKGLNWKKLRLTWLTARALDLPNSQGEKLGAAKHLRAVLVQKQLGLERVGARTLKQVQDELCWKQLGVTTDKPFTLAAVQSLLLGQVLQSSREVKASQALDQLAARKVGARRTDAESLRLAALQSWVLPASSPSPQATAAPAPARAPEPVPAPAPRSVDESLPDFAERVLSTARAATSGRFGDDRVFISHVWRALGDPALDESTFKNRLIEANQKRLLSLSRADMVNLMDPADVSASETRYLGATFHFIAL</sequence>
<evidence type="ECO:0000256" key="1">
    <source>
        <dbReference type="SAM" id="MobiDB-lite"/>
    </source>
</evidence>
<gene>
    <name evidence="2" type="ORF">CYFUS_000039</name>
</gene>
<organism evidence="2 3">
    <name type="scientific">Cystobacter fuscus</name>
    <dbReference type="NCBI Taxonomy" id="43"/>
    <lineage>
        <taxon>Bacteria</taxon>
        <taxon>Pseudomonadati</taxon>
        <taxon>Myxococcota</taxon>
        <taxon>Myxococcia</taxon>
        <taxon>Myxococcales</taxon>
        <taxon>Cystobacterineae</taxon>
        <taxon>Archangiaceae</taxon>
        <taxon>Cystobacter</taxon>
    </lineage>
</organism>
<dbReference type="RefSeq" id="WP_095983355.1">
    <property type="nucleotide sequence ID" value="NZ_CP022098.1"/>
</dbReference>
<evidence type="ECO:0000313" key="3">
    <source>
        <dbReference type="Proteomes" id="UP000217257"/>
    </source>
</evidence>
<protein>
    <submittedName>
        <fullName evidence="2">Uncharacterized protein</fullName>
    </submittedName>
</protein>
<feature type="compositionally biased region" description="Low complexity" evidence="1">
    <location>
        <begin position="223"/>
        <end position="234"/>
    </location>
</feature>
<dbReference type="EMBL" id="CP022098">
    <property type="protein sequence ID" value="ATB34632.1"/>
    <property type="molecule type" value="Genomic_DNA"/>
</dbReference>